<organism evidence="6 7">
    <name type="scientific">Teichococcus aerophilus</name>
    <dbReference type="NCBI Taxonomy" id="1224513"/>
    <lineage>
        <taxon>Bacteria</taxon>
        <taxon>Pseudomonadati</taxon>
        <taxon>Pseudomonadota</taxon>
        <taxon>Alphaproteobacteria</taxon>
        <taxon>Acetobacterales</taxon>
        <taxon>Roseomonadaceae</taxon>
        <taxon>Roseomonas</taxon>
    </lineage>
</organism>
<accession>A0ABR7RQQ9</accession>
<dbReference type="CDD" id="cd01949">
    <property type="entry name" value="GGDEF"/>
    <property type="match status" value="1"/>
</dbReference>
<comment type="catalytic activity">
    <reaction evidence="2">
        <text>2 GTP = 3',3'-c-di-GMP + 2 diphosphate</text>
        <dbReference type="Rhea" id="RHEA:24898"/>
        <dbReference type="ChEBI" id="CHEBI:33019"/>
        <dbReference type="ChEBI" id="CHEBI:37565"/>
        <dbReference type="ChEBI" id="CHEBI:58805"/>
        <dbReference type="EC" id="2.7.7.65"/>
    </reaction>
</comment>
<gene>
    <name evidence="6" type="ORF">IBL26_17335</name>
</gene>
<dbReference type="InterPro" id="IPR011006">
    <property type="entry name" value="CheY-like_superfamily"/>
</dbReference>
<name>A0ABR7RQQ9_9PROT</name>
<sequence>MRQRAVILVVDDEVSNIEILSEALEEEHDISFATSGAEAVRVARSLLPDLILLDVLMPGMDGYEVCRVIKSDPLLMDVPIIFTTALGDQEAEVRGLLMGAIDYLAKPISPVIARARVRNHVEMKRMRDELAELAVTDALTGLGNRRRLEKSLNQDVSRLTETGEPLSVIILDVDFFKRFNDAYGHAAGDRCLAMVAAALNRAIRCASDVAVRYGGEEFACILPAMGHEQALDVAMQIKERVLLLGIPHASSDTAPIVTVSIGVATAACVPGAVPDHWMRVADSQLYLAKAAGRNNVIGTTFDATEVLPH</sequence>
<evidence type="ECO:0000313" key="6">
    <source>
        <dbReference type="EMBL" id="MBC9208616.1"/>
    </source>
</evidence>
<dbReference type="SUPFAM" id="SSF55073">
    <property type="entry name" value="Nucleotide cyclase"/>
    <property type="match status" value="1"/>
</dbReference>
<dbReference type="PROSITE" id="PS50887">
    <property type="entry name" value="GGDEF"/>
    <property type="match status" value="1"/>
</dbReference>
<evidence type="ECO:0000256" key="1">
    <source>
        <dbReference type="ARBA" id="ARBA00012528"/>
    </source>
</evidence>
<reference evidence="6 7" key="1">
    <citation type="journal article" date="2013" name="Int. J. Syst. Evol. Microbiol.">
        <title>Roseomonas aerophila sp. nov., isolated from air.</title>
        <authorList>
            <person name="Kim S.J."/>
            <person name="Weon H.Y."/>
            <person name="Ahn J.H."/>
            <person name="Hong S.B."/>
            <person name="Seok S.J."/>
            <person name="Whang K.S."/>
            <person name="Kwon S.W."/>
        </authorList>
    </citation>
    <scope>NUCLEOTIDE SEQUENCE [LARGE SCALE GENOMIC DNA]</scope>
    <source>
        <strain evidence="6 7">NBRC 108923</strain>
    </source>
</reference>
<dbReference type="Pfam" id="PF00990">
    <property type="entry name" value="GGDEF"/>
    <property type="match status" value="1"/>
</dbReference>
<dbReference type="Proteomes" id="UP000626026">
    <property type="component" value="Unassembled WGS sequence"/>
</dbReference>
<dbReference type="InterPro" id="IPR001789">
    <property type="entry name" value="Sig_transdc_resp-reg_receiver"/>
</dbReference>
<dbReference type="NCBIfam" id="TIGR00254">
    <property type="entry name" value="GGDEF"/>
    <property type="match status" value="1"/>
</dbReference>
<dbReference type="InterPro" id="IPR043128">
    <property type="entry name" value="Rev_trsase/Diguanyl_cyclase"/>
</dbReference>
<keyword evidence="7" id="KW-1185">Reference proteome</keyword>
<proteinExistence type="predicted"/>
<dbReference type="PANTHER" id="PTHR45138:SF9">
    <property type="entry name" value="DIGUANYLATE CYCLASE DGCM-RELATED"/>
    <property type="match status" value="1"/>
</dbReference>
<evidence type="ECO:0000256" key="3">
    <source>
        <dbReference type="PROSITE-ProRule" id="PRU00169"/>
    </source>
</evidence>
<evidence type="ECO:0000313" key="7">
    <source>
        <dbReference type="Proteomes" id="UP000626026"/>
    </source>
</evidence>
<dbReference type="InterPro" id="IPR050469">
    <property type="entry name" value="Diguanylate_Cyclase"/>
</dbReference>
<dbReference type="PANTHER" id="PTHR45138">
    <property type="entry name" value="REGULATORY COMPONENTS OF SENSORY TRANSDUCTION SYSTEM"/>
    <property type="match status" value="1"/>
</dbReference>
<dbReference type="InterPro" id="IPR029787">
    <property type="entry name" value="Nucleotide_cyclase"/>
</dbReference>
<evidence type="ECO:0000256" key="2">
    <source>
        <dbReference type="ARBA" id="ARBA00034247"/>
    </source>
</evidence>
<dbReference type="SMART" id="SM00267">
    <property type="entry name" value="GGDEF"/>
    <property type="match status" value="1"/>
</dbReference>
<feature type="domain" description="Response regulatory" evidence="4">
    <location>
        <begin position="6"/>
        <end position="121"/>
    </location>
</feature>
<feature type="domain" description="GGDEF" evidence="5">
    <location>
        <begin position="164"/>
        <end position="301"/>
    </location>
</feature>
<dbReference type="PROSITE" id="PS50110">
    <property type="entry name" value="RESPONSE_REGULATORY"/>
    <property type="match status" value="1"/>
</dbReference>
<dbReference type="InterPro" id="IPR000160">
    <property type="entry name" value="GGDEF_dom"/>
</dbReference>
<dbReference type="Gene3D" id="3.40.50.2300">
    <property type="match status" value="1"/>
</dbReference>
<keyword evidence="3" id="KW-0597">Phosphoprotein</keyword>
<evidence type="ECO:0000259" key="5">
    <source>
        <dbReference type="PROSITE" id="PS50887"/>
    </source>
</evidence>
<protein>
    <recommendedName>
        <fullName evidence="1">diguanylate cyclase</fullName>
        <ecNumber evidence="1">2.7.7.65</ecNumber>
    </recommendedName>
</protein>
<evidence type="ECO:0000259" key="4">
    <source>
        <dbReference type="PROSITE" id="PS50110"/>
    </source>
</evidence>
<dbReference type="SMART" id="SM00448">
    <property type="entry name" value="REC"/>
    <property type="match status" value="1"/>
</dbReference>
<dbReference type="EC" id="2.7.7.65" evidence="1"/>
<dbReference type="SUPFAM" id="SSF52172">
    <property type="entry name" value="CheY-like"/>
    <property type="match status" value="1"/>
</dbReference>
<feature type="modified residue" description="4-aspartylphosphate" evidence="3">
    <location>
        <position position="54"/>
    </location>
</feature>
<dbReference type="EMBL" id="JACTVA010000035">
    <property type="protein sequence ID" value="MBC9208616.1"/>
    <property type="molecule type" value="Genomic_DNA"/>
</dbReference>
<dbReference type="Pfam" id="PF00072">
    <property type="entry name" value="Response_reg"/>
    <property type="match status" value="1"/>
</dbReference>
<dbReference type="Gene3D" id="3.30.70.270">
    <property type="match status" value="1"/>
</dbReference>
<dbReference type="RefSeq" id="WP_187785768.1">
    <property type="nucleotide sequence ID" value="NZ_JACTVA010000035.1"/>
</dbReference>
<comment type="caution">
    <text evidence="6">The sequence shown here is derived from an EMBL/GenBank/DDBJ whole genome shotgun (WGS) entry which is preliminary data.</text>
</comment>